<keyword evidence="7" id="KW-0408">Iron</keyword>
<dbReference type="SUPFAM" id="SSF52540">
    <property type="entry name" value="P-loop containing nucleoside triphosphate hydrolases"/>
    <property type="match status" value="1"/>
</dbReference>
<evidence type="ECO:0000256" key="6">
    <source>
        <dbReference type="ARBA" id="ARBA00022840"/>
    </source>
</evidence>
<keyword evidence="2" id="KW-0813">Transport</keyword>
<evidence type="ECO:0000259" key="11">
    <source>
        <dbReference type="PROSITE" id="PS50893"/>
    </source>
</evidence>
<dbReference type="InterPro" id="IPR051535">
    <property type="entry name" value="Siderophore_ABC-ATPase"/>
</dbReference>
<evidence type="ECO:0000256" key="2">
    <source>
        <dbReference type="ARBA" id="ARBA00022448"/>
    </source>
</evidence>
<name>A0ABU9X159_9MICC</name>
<dbReference type="InterPro" id="IPR003439">
    <property type="entry name" value="ABC_transporter-like_ATP-bd"/>
</dbReference>
<evidence type="ECO:0000313" key="12">
    <source>
        <dbReference type="EMBL" id="MEN2744559.1"/>
    </source>
</evidence>
<feature type="region of interest" description="Disordered" evidence="10">
    <location>
        <begin position="310"/>
        <end position="337"/>
    </location>
</feature>
<feature type="compositionally biased region" description="Low complexity" evidence="10">
    <location>
        <begin position="14"/>
        <end position="42"/>
    </location>
</feature>
<dbReference type="EMBL" id="JBDFRB010000005">
    <property type="protein sequence ID" value="MEN2744559.1"/>
    <property type="molecule type" value="Genomic_DNA"/>
</dbReference>
<comment type="caution">
    <text evidence="12">The sequence shown here is derived from an EMBL/GenBank/DDBJ whole genome shotgun (WGS) entry which is preliminary data.</text>
</comment>
<keyword evidence="9" id="KW-0472">Membrane</keyword>
<proteinExistence type="predicted"/>
<gene>
    <name evidence="12" type="ORF">ABCQ75_08385</name>
</gene>
<dbReference type="InterPro" id="IPR017871">
    <property type="entry name" value="ABC_transporter-like_CS"/>
</dbReference>
<evidence type="ECO:0000256" key="9">
    <source>
        <dbReference type="ARBA" id="ARBA00023136"/>
    </source>
</evidence>
<evidence type="ECO:0000256" key="4">
    <source>
        <dbReference type="ARBA" id="ARBA00022496"/>
    </source>
</evidence>
<dbReference type="PROSITE" id="PS00211">
    <property type="entry name" value="ABC_TRANSPORTER_1"/>
    <property type="match status" value="1"/>
</dbReference>
<dbReference type="GO" id="GO:0005524">
    <property type="term" value="F:ATP binding"/>
    <property type="evidence" value="ECO:0007669"/>
    <property type="project" value="UniProtKB-KW"/>
</dbReference>
<evidence type="ECO:0000256" key="3">
    <source>
        <dbReference type="ARBA" id="ARBA00022475"/>
    </source>
</evidence>
<dbReference type="Proteomes" id="UP001422074">
    <property type="component" value="Unassembled WGS sequence"/>
</dbReference>
<dbReference type="Pfam" id="PF00005">
    <property type="entry name" value="ABC_tran"/>
    <property type="match status" value="1"/>
</dbReference>
<keyword evidence="5" id="KW-0547">Nucleotide-binding</keyword>
<evidence type="ECO:0000256" key="8">
    <source>
        <dbReference type="ARBA" id="ARBA00023065"/>
    </source>
</evidence>
<keyword evidence="13" id="KW-1185">Reference proteome</keyword>
<dbReference type="PANTHER" id="PTHR42771:SF2">
    <property type="entry name" value="IRON(3+)-HYDROXAMATE IMPORT ATP-BINDING PROTEIN FHUC"/>
    <property type="match status" value="1"/>
</dbReference>
<keyword evidence="3" id="KW-1003">Cell membrane</keyword>
<evidence type="ECO:0000256" key="5">
    <source>
        <dbReference type="ARBA" id="ARBA00022741"/>
    </source>
</evidence>
<comment type="subcellular location">
    <subcellularLocation>
        <location evidence="1">Cell membrane</location>
        <topology evidence="1">Peripheral membrane protein</topology>
    </subcellularLocation>
</comment>
<dbReference type="InterPro" id="IPR003593">
    <property type="entry name" value="AAA+_ATPase"/>
</dbReference>
<sequence length="337" mass="34504">MAGSPNGPAPAPVPAAQSGQPAQAGQPAQTAQRAPADQPAQTAPVLRASGLSLRYDSRLVVEGLDLELPPGAVTAVVGANACGKSTLLRGLARLLGPAAGTVTLDGDPLASIGDRALARRLGVLPQQPTAPDGISVRELVMRGRYPHRPEGIVGRWFGGSSAADETAVDAALAATGTADLAGRGIEELSGGQRQRVWIAMALAQETEVLLLDEPTTFLDLAHQVEVLDLIRELNAARGVTVAAVLHDLNLAARYADHVVAMKAGAIVAQGRPADVFTEGLVAEVFGLEARVVPDPVAGTPLIVPLGRHMPQAGSGHSAGEGDVKYETTPLRNAGTPA</sequence>
<dbReference type="Gene3D" id="3.40.50.300">
    <property type="entry name" value="P-loop containing nucleotide triphosphate hydrolases"/>
    <property type="match status" value="1"/>
</dbReference>
<dbReference type="CDD" id="cd03214">
    <property type="entry name" value="ABC_Iron-Siderophores_B12_Hemin"/>
    <property type="match status" value="1"/>
</dbReference>
<dbReference type="RefSeq" id="WP_345884655.1">
    <property type="nucleotide sequence ID" value="NZ_JBDFRB010000005.1"/>
</dbReference>
<keyword evidence="6 12" id="KW-0067">ATP-binding</keyword>
<dbReference type="PANTHER" id="PTHR42771">
    <property type="entry name" value="IRON(3+)-HYDROXAMATE IMPORT ATP-BINDING PROTEIN FHUC"/>
    <property type="match status" value="1"/>
</dbReference>
<reference evidence="12 13" key="1">
    <citation type="submission" date="2024-05" db="EMBL/GenBank/DDBJ databases">
        <title>Sinomonas sp. nov., isolated from a waste landfill.</title>
        <authorList>
            <person name="Zhao Y."/>
        </authorList>
    </citation>
    <scope>NUCLEOTIDE SEQUENCE [LARGE SCALE GENOMIC DNA]</scope>
    <source>
        <strain evidence="12 13">CCTCC AB2014300</strain>
    </source>
</reference>
<evidence type="ECO:0000256" key="1">
    <source>
        <dbReference type="ARBA" id="ARBA00004202"/>
    </source>
</evidence>
<dbReference type="PROSITE" id="PS50893">
    <property type="entry name" value="ABC_TRANSPORTER_2"/>
    <property type="match status" value="1"/>
</dbReference>
<keyword evidence="8" id="KW-0406">Ion transport</keyword>
<dbReference type="InterPro" id="IPR027417">
    <property type="entry name" value="P-loop_NTPase"/>
</dbReference>
<feature type="domain" description="ABC transporter" evidence="11">
    <location>
        <begin position="46"/>
        <end position="288"/>
    </location>
</feature>
<evidence type="ECO:0000256" key="10">
    <source>
        <dbReference type="SAM" id="MobiDB-lite"/>
    </source>
</evidence>
<accession>A0ABU9X159</accession>
<dbReference type="SMART" id="SM00382">
    <property type="entry name" value="AAA"/>
    <property type="match status" value="1"/>
</dbReference>
<organism evidence="12 13">
    <name type="scientific">Sinomonas halotolerans</name>
    <dbReference type="NCBI Taxonomy" id="1644133"/>
    <lineage>
        <taxon>Bacteria</taxon>
        <taxon>Bacillati</taxon>
        <taxon>Actinomycetota</taxon>
        <taxon>Actinomycetes</taxon>
        <taxon>Micrococcales</taxon>
        <taxon>Micrococcaceae</taxon>
        <taxon>Sinomonas</taxon>
    </lineage>
</organism>
<protein>
    <submittedName>
        <fullName evidence="12">ABC transporter ATP-binding protein</fullName>
    </submittedName>
</protein>
<feature type="region of interest" description="Disordered" evidence="10">
    <location>
        <begin position="1"/>
        <end position="42"/>
    </location>
</feature>
<keyword evidence="4" id="KW-0410">Iron transport</keyword>
<evidence type="ECO:0000313" key="13">
    <source>
        <dbReference type="Proteomes" id="UP001422074"/>
    </source>
</evidence>
<evidence type="ECO:0000256" key="7">
    <source>
        <dbReference type="ARBA" id="ARBA00023004"/>
    </source>
</evidence>